<reference evidence="2" key="1">
    <citation type="submission" date="2018-04" db="EMBL/GenBank/DDBJ databases">
        <title>Transcriptome of Schizaphis graminum biotype I.</title>
        <authorList>
            <person name="Scully E.D."/>
            <person name="Geib S.M."/>
            <person name="Palmer N.A."/>
            <person name="Koch K."/>
            <person name="Bradshaw J."/>
            <person name="Heng-Moss T."/>
            <person name="Sarath G."/>
        </authorList>
    </citation>
    <scope>NUCLEOTIDE SEQUENCE</scope>
</reference>
<protein>
    <submittedName>
        <fullName evidence="2">BEN domain-containing protein 6</fullName>
    </submittedName>
</protein>
<dbReference type="EMBL" id="GGMR01004275">
    <property type="protein sequence ID" value="MBY16894.1"/>
    <property type="molecule type" value="Transcribed_RNA"/>
</dbReference>
<organism evidence="2">
    <name type="scientific">Schizaphis graminum</name>
    <name type="common">Green bug aphid</name>
    <dbReference type="NCBI Taxonomy" id="13262"/>
    <lineage>
        <taxon>Eukaryota</taxon>
        <taxon>Metazoa</taxon>
        <taxon>Ecdysozoa</taxon>
        <taxon>Arthropoda</taxon>
        <taxon>Hexapoda</taxon>
        <taxon>Insecta</taxon>
        <taxon>Pterygota</taxon>
        <taxon>Neoptera</taxon>
        <taxon>Paraneoptera</taxon>
        <taxon>Hemiptera</taxon>
        <taxon>Sternorrhyncha</taxon>
        <taxon>Aphidomorpha</taxon>
        <taxon>Aphidoidea</taxon>
        <taxon>Aphididae</taxon>
        <taxon>Aphidini</taxon>
        <taxon>Schizaphis</taxon>
    </lineage>
</organism>
<dbReference type="AlphaFoldDB" id="A0A2S2NI93"/>
<dbReference type="Pfam" id="PF10523">
    <property type="entry name" value="BEN"/>
    <property type="match status" value="1"/>
</dbReference>
<gene>
    <name evidence="2" type="primary">BEND6</name>
    <name evidence="2" type="ORF">g.175193</name>
</gene>
<name>A0A2S2NI93_SCHGA</name>
<proteinExistence type="predicted"/>
<evidence type="ECO:0000313" key="2">
    <source>
        <dbReference type="EMBL" id="MBY16894.1"/>
    </source>
</evidence>
<dbReference type="PROSITE" id="PS51457">
    <property type="entry name" value="BEN"/>
    <property type="match status" value="1"/>
</dbReference>
<dbReference type="InterPro" id="IPR018379">
    <property type="entry name" value="BEN_domain"/>
</dbReference>
<feature type="domain" description="BEN" evidence="1">
    <location>
        <begin position="120"/>
        <end position="216"/>
    </location>
</feature>
<sequence length="218" mass="25046">MIKYLHSPCRSKRHERHVILSKSTVTDKNKMVKTTNASTKRKYAELSSSSILKKLNNKKEAVEPYQSDYEDHNIDKSEDSNETQKAVLIEKSTVFEDIASSIIDQSKTMSSENWVELWPKSGIEVNSFALSTINRKSPSKMISDLMVIIFNDDELRNGSVTGKKSNFMKCEELKKKLNDQKVKAIKDFTQDIFKDVTDEIINKALRTKLNNFSKKQKT</sequence>
<dbReference type="SMART" id="SM01025">
    <property type="entry name" value="BEN"/>
    <property type="match status" value="1"/>
</dbReference>
<dbReference type="GO" id="GO:0003677">
    <property type="term" value="F:DNA binding"/>
    <property type="evidence" value="ECO:0007669"/>
    <property type="project" value="InterPro"/>
</dbReference>
<evidence type="ECO:0000259" key="1">
    <source>
        <dbReference type="PROSITE" id="PS51457"/>
    </source>
</evidence>
<dbReference type="Gene3D" id="1.10.10.2590">
    <property type="entry name" value="BEN domain"/>
    <property type="match status" value="1"/>
</dbReference>
<accession>A0A2S2NI93</accession>